<sequence>MLSQAPQPPKTTSPTRSFPKSYPTLDEILSDFSDDNEELDFLSTAHELHRRINQALDRCSRISASAQEALSSARRPFSVETTLLERRLLLRAAQPRVSFAGDIHEDKESYRLRECKRTDLVASAWGKEVNETAYAPRGRRARLSRAKLEAHYPLPPDKSLHFRIWLETFPEDPSFRAPTGPEYHHHRYHHPPQKHHHPPQKHHHPPQKQRTDTTLPLPPHQNQNQTQTQTRSLKRQSFTSAYEDWIVRRDPKGPRLGPVRKEENPEGEMVKSLFG</sequence>
<dbReference type="GeneID" id="54559905"/>
<reference evidence="2" key="1">
    <citation type="journal article" date="2020" name="Stud. Mycol.">
        <title>101 Dothideomycetes genomes: a test case for predicting lifestyles and emergence of pathogens.</title>
        <authorList>
            <person name="Haridas S."/>
            <person name="Albert R."/>
            <person name="Binder M."/>
            <person name="Bloem J."/>
            <person name="Labutti K."/>
            <person name="Salamov A."/>
            <person name="Andreopoulos B."/>
            <person name="Baker S."/>
            <person name="Barry K."/>
            <person name="Bills G."/>
            <person name="Bluhm B."/>
            <person name="Cannon C."/>
            <person name="Castanera R."/>
            <person name="Culley D."/>
            <person name="Daum C."/>
            <person name="Ezra D."/>
            <person name="Gonzalez J."/>
            <person name="Henrissat B."/>
            <person name="Kuo A."/>
            <person name="Liang C."/>
            <person name="Lipzen A."/>
            <person name="Lutzoni F."/>
            <person name="Magnuson J."/>
            <person name="Mondo S."/>
            <person name="Nolan M."/>
            <person name="Ohm R."/>
            <person name="Pangilinan J."/>
            <person name="Park H.-J."/>
            <person name="Ramirez L."/>
            <person name="Alfaro M."/>
            <person name="Sun H."/>
            <person name="Tritt A."/>
            <person name="Yoshinaga Y."/>
            <person name="Zwiers L.-H."/>
            <person name="Turgeon B."/>
            <person name="Goodwin S."/>
            <person name="Spatafora J."/>
            <person name="Crous P."/>
            <person name="Grigoriev I."/>
        </authorList>
    </citation>
    <scope>NUCLEOTIDE SEQUENCE</scope>
    <source>
        <strain evidence="2">ATCC 36951</strain>
    </source>
</reference>
<protein>
    <submittedName>
        <fullName evidence="2">Uncharacterized protein</fullName>
    </submittedName>
</protein>
<feature type="region of interest" description="Disordered" evidence="1">
    <location>
        <begin position="1"/>
        <end position="22"/>
    </location>
</feature>
<keyword evidence="3" id="KW-1185">Reference proteome</keyword>
<name>A0A6A6CJT3_ZASCE</name>
<evidence type="ECO:0000313" key="3">
    <source>
        <dbReference type="Proteomes" id="UP000799537"/>
    </source>
</evidence>
<evidence type="ECO:0000256" key="1">
    <source>
        <dbReference type="SAM" id="MobiDB-lite"/>
    </source>
</evidence>
<feature type="region of interest" description="Disordered" evidence="1">
    <location>
        <begin position="176"/>
        <end position="275"/>
    </location>
</feature>
<proteinExistence type="predicted"/>
<dbReference type="AlphaFoldDB" id="A0A6A6CJT3"/>
<dbReference type="RefSeq" id="XP_033667347.1">
    <property type="nucleotide sequence ID" value="XM_033806633.1"/>
</dbReference>
<evidence type="ECO:0000313" key="2">
    <source>
        <dbReference type="EMBL" id="KAF2166458.1"/>
    </source>
</evidence>
<dbReference type="EMBL" id="ML993596">
    <property type="protein sequence ID" value="KAF2166458.1"/>
    <property type="molecule type" value="Genomic_DNA"/>
</dbReference>
<feature type="compositionally biased region" description="Low complexity" evidence="1">
    <location>
        <begin position="221"/>
        <end position="230"/>
    </location>
</feature>
<gene>
    <name evidence="2" type="ORF">M409DRAFT_23098</name>
</gene>
<feature type="compositionally biased region" description="Pro residues" evidence="1">
    <location>
        <begin position="1"/>
        <end position="11"/>
    </location>
</feature>
<feature type="compositionally biased region" description="Basic and acidic residues" evidence="1">
    <location>
        <begin position="245"/>
        <end position="264"/>
    </location>
</feature>
<dbReference type="Proteomes" id="UP000799537">
    <property type="component" value="Unassembled WGS sequence"/>
</dbReference>
<accession>A0A6A6CJT3</accession>
<organism evidence="2 3">
    <name type="scientific">Zasmidium cellare ATCC 36951</name>
    <dbReference type="NCBI Taxonomy" id="1080233"/>
    <lineage>
        <taxon>Eukaryota</taxon>
        <taxon>Fungi</taxon>
        <taxon>Dikarya</taxon>
        <taxon>Ascomycota</taxon>
        <taxon>Pezizomycotina</taxon>
        <taxon>Dothideomycetes</taxon>
        <taxon>Dothideomycetidae</taxon>
        <taxon>Mycosphaerellales</taxon>
        <taxon>Mycosphaerellaceae</taxon>
        <taxon>Zasmidium</taxon>
    </lineage>
</organism>
<feature type="compositionally biased region" description="Basic residues" evidence="1">
    <location>
        <begin position="184"/>
        <end position="207"/>
    </location>
</feature>